<gene>
    <name evidence="4" type="ORF">AS156_24495</name>
</gene>
<keyword evidence="2" id="KW-0479">Metal-binding</keyword>
<dbReference type="AlphaFoldDB" id="A0A109J7W0"/>
<dbReference type="SUPFAM" id="SSF54826">
    <property type="entry name" value="Enolase N-terminal domain-like"/>
    <property type="match status" value="1"/>
</dbReference>
<feature type="active site" description="Proton donor/acceptor" evidence="1">
    <location>
        <position position="320"/>
    </location>
</feature>
<feature type="binding site" evidence="2">
    <location>
        <position position="237"/>
    </location>
    <ligand>
        <name>Mg(2+)</name>
        <dbReference type="ChEBI" id="CHEBI:18420"/>
    </ligand>
</feature>
<evidence type="ECO:0000259" key="3">
    <source>
        <dbReference type="SMART" id="SM00922"/>
    </source>
</evidence>
<accession>A0A109J7W0</accession>
<dbReference type="InterPro" id="IPR029065">
    <property type="entry name" value="Enolase_C-like"/>
</dbReference>
<keyword evidence="5" id="KW-1185">Reference proteome</keyword>
<dbReference type="OrthoDB" id="9802699at2"/>
<dbReference type="SFLD" id="SFLDS00001">
    <property type="entry name" value="Enolase"/>
    <property type="match status" value="1"/>
</dbReference>
<protein>
    <recommendedName>
        <fullName evidence="3">Mandelate racemase/muconate lactonizing enzyme C-terminal domain-containing protein</fullName>
    </recommendedName>
</protein>
<feature type="active site" description="acceptor" evidence="1">
    <location>
        <position position="182"/>
    </location>
</feature>
<comment type="caution">
    <text evidence="4">The sequence shown here is derived from an EMBL/GenBank/DDBJ whole genome shotgun (WGS) entry which is preliminary data.</text>
</comment>
<dbReference type="Gene3D" id="3.20.20.120">
    <property type="entry name" value="Enolase-like C-terminal domain"/>
    <property type="match status" value="1"/>
</dbReference>
<dbReference type="SMART" id="SM00922">
    <property type="entry name" value="MR_MLE"/>
    <property type="match status" value="1"/>
</dbReference>
<dbReference type="Gene3D" id="3.30.390.10">
    <property type="entry name" value="Enolase-like, N-terminal domain"/>
    <property type="match status" value="1"/>
</dbReference>
<dbReference type="SFLD" id="SFLDF00118">
    <property type="entry name" value="D-tartrate_dehydratase"/>
    <property type="match status" value="1"/>
</dbReference>
<feature type="binding site" evidence="2">
    <location>
        <position position="211"/>
    </location>
    <ligand>
        <name>Mg(2+)</name>
        <dbReference type="ChEBI" id="CHEBI:18420"/>
    </ligand>
</feature>
<sequence length="390" mass="42690">MRVLDVREAALPMRSDLRNSVFSFAEMTVSVVAVLTDRTVEGAPVIGYAFNSIGRYACGEPMRTRFIPRLMQSSPEALLNRDGFLCPAKAVQCMLVGEKPGGDAARSVPVGTIETALWDAVAKARRLPLAELVSQSWRQRPMEARVPCYVGGGWYRPDSKPGDVTDELQRHLDAGYTHMKIKVGGLSLAEDVGRIEEALKLLGDPRQLSVDANGRFSTKEALDYARALAPFKLRWFEEPCHPNDFEASAAVAEAYSEALATGENLFSSQDVWNQVRFGGWRKGRDYLQMDPPQIYGIGTYADLVKELAADGWDYSRHFPHGGNQMSLALVAGLGLGGCEAYPGFFGAFGGYADDCNVSGGWMPAPQRPGIGFEGQSRLHALMREVAADWT</sequence>
<dbReference type="PANTHER" id="PTHR48080">
    <property type="entry name" value="D-GALACTONATE DEHYDRATASE-RELATED"/>
    <property type="match status" value="1"/>
</dbReference>
<evidence type="ECO:0000313" key="5">
    <source>
        <dbReference type="Proteomes" id="UP000057737"/>
    </source>
</evidence>
<dbReference type="InterPro" id="IPR029017">
    <property type="entry name" value="Enolase-like_N"/>
</dbReference>
<proteinExistence type="predicted"/>
<dbReference type="SFLD" id="SFLDG00179">
    <property type="entry name" value="mandelate_racemase"/>
    <property type="match status" value="1"/>
</dbReference>
<dbReference type="PANTHER" id="PTHR48080:SF5">
    <property type="entry name" value="D(-)-TARTRATE DEHYDRATASE"/>
    <property type="match status" value="1"/>
</dbReference>
<feature type="domain" description="Mandelate racemase/muconate lactonizing enzyme C-terminal" evidence="3">
    <location>
        <begin position="161"/>
        <end position="258"/>
    </location>
</feature>
<dbReference type="InterPro" id="IPR034593">
    <property type="entry name" value="DgoD-like"/>
</dbReference>
<evidence type="ECO:0000256" key="1">
    <source>
        <dbReference type="PIRSR" id="PIRSR634611-1"/>
    </source>
</evidence>
<comment type="cofactor">
    <cofactor evidence="2">
        <name>Mg(2+)</name>
        <dbReference type="ChEBI" id="CHEBI:18420"/>
    </cofactor>
    <text evidence="2">Binds 1 Mg(2+) ion per subunit.</text>
</comment>
<reference evidence="4 5" key="1">
    <citation type="submission" date="2015-11" db="EMBL/GenBank/DDBJ databases">
        <title>Draft Genome Sequence of the Strain BR 10303 (Bradyrhizobium sp.) isolated from nodules of Centrolobium paraense.</title>
        <authorList>
            <person name="Zelli J.E."/>
            <person name="Simoes-Araujo J.L."/>
            <person name="Barauna A.C."/>
            <person name="Silva K."/>
        </authorList>
    </citation>
    <scope>NUCLEOTIDE SEQUENCE [LARGE SCALE GENOMIC DNA]</scope>
    <source>
        <strain evidence="4 5">BR 10303</strain>
    </source>
</reference>
<dbReference type="EMBL" id="LNCU01000130">
    <property type="protein sequence ID" value="KWV43943.1"/>
    <property type="molecule type" value="Genomic_DNA"/>
</dbReference>
<dbReference type="InterPro" id="IPR036849">
    <property type="entry name" value="Enolase-like_C_sf"/>
</dbReference>
<organism evidence="4 5">
    <name type="scientific">Bradyrhizobium macuxiense</name>
    <dbReference type="NCBI Taxonomy" id="1755647"/>
    <lineage>
        <taxon>Bacteria</taxon>
        <taxon>Pseudomonadati</taxon>
        <taxon>Pseudomonadota</taxon>
        <taxon>Alphaproteobacteria</taxon>
        <taxon>Hyphomicrobiales</taxon>
        <taxon>Nitrobacteraceae</taxon>
        <taxon>Bradyrhizobium</taxon>
    </lineage>
</organism>
<evidence type="ECO:0000256" key="2">
    <source>
        <dbReference type="PIRSR" id="PIRSR634611-3"/>
    </source>
</evidence>
<dbReference type="SUPFAM" id="SSF51604">
    <property type="entry name" value="Enolase C-terminal domain-like"/>
    <property type="match status" value="1"/>
</dbReference>
<dbReference type="Pfam" id="PF13378">
    <property type="entry name" value="MR_MLE_C"/>
    <property type="match status" value="1"/>
</dbReference>
<dbReference type="InterPro" id="IPR013342">
    <property type="entry name" value="Mandelate_racemase_C"/>
</dbReference>
<dbReference type="InterPro" id="IPR034611">
    <property type="entry name" value="D-tartrate_dehydratase"/>
</dbReference>
<name>A0A109J7W0_9BRAD</name>
<dbReference type="RefSeq" id="WP_066515984.1">
    <property type="nucleotide sequence ID" value="NZ_LNCU01000130.1"/>
</dbReference>
<keyword evidence="2" id="KW-0460">Magnesium</keyword>
<dbReference type="Proteomes" id="UP000057737">
    <property type="component" value="Unassembled WGS sequence"/>
</dbReference>
<dbReference type="GO" id="GO:0046872">
    <property type="term" value="F:metal ion binding"/>
    <property type="evidence" value="ECO:0007669"/>
    <property type="project" value="UniProtKB-KW"/>
</dbReference>
<evidence type="ECO:0000313" key="4">
    <source>
        <dbReference type="EMBL" id="KWV43943.1"/>
    </source>
</evidence>
<dbReference type="GO" id="GO:0047808">
    <property type="term" value="F:D(-)-tartrate dehydratase activity"/>
    <property type="evidence" value="ECO:0007669"/>
    <property type="project" value="InterPro"/>
</dbReference>
<feature type="binding site" evidence="2">
    <location>
        <position position="263"/>
    </location>
    <ligand>
        <name>Mg(2+)</name>
        <dbReference type="ChEBI" id="CHEBI:18420"/>
    </ligand>
</feature>